<dbReference type="GO" id="GO:0061809">
    <property type="term" value="F:NAD+ nucleosidase activity, cyclic ADP-ribose generating"/>
    <property type="evidence" value="ECO:0007669"/>
    <property type="project" value="UniProtKB-EC"/>
</dbReference>
<evidence type="ECO:0000256" key="1">
    <source>
        <dbReference type="ARBA" id="ARBA00005406"/>
    </source>
</evidence>
<dbReference type="InterPro" id="IPR003193">
    <property type="entry name" value="ADP-ribosyl_cyclase"/>
</dbReference>
<evidence type="ECO:0000256" key="6">
    <source>
        <dbReference type="ARBA" id="ARBA00023157"/>
    </source>
</evidence>
<dbReference type="PANTHER" id="PTHR10912:SF8">
    <property type="entry name" value="ADP-RIBOSYL CYCLASE_CYCLIC ADP-RIBOSE HYDROLASE"/>
    <property type="match status" value="1"/>
</dbReference>
<comment type="similarity">
    <text evidence="1">Belongs to the ADP-ribosyl cyclase family.</text>
</comment>
<dbReference type="Proteomes" id="UP001460270">
    <property type="component" value="Unassembled WGS sequence"/>
</dbReference>
<evidence type="ECO:0000256" key="5">
    <source>
        <dbReference type="ARBA" id="ARBA00023027"/>
    </source>
</evidence>
<proteinExistence type="inferred from homology"/>
<evidence type="ECO:0000256" key="3">
    <source>
        <dbReference type="ARBA" id="ARBA00022679"/>
    </source>
</evidence>
<sequence>MFFDPDFDFGACPEWSACENHPVFSLWRQASQNFAETACGNITVLLNGSISNAFNRTSLFGSVELDSLHPQRVHYVNIHVVASLKGPRIESCSRGSVLDLINILQNRGFRWTCKDNDQMLMMLQCDQSQASCSVTNLKSVLLNQHT</sequence>
<dbReference type="Pfam" id="PF02267">
    <property type="entry name" value="Rib_hydrolayse"/>
    <property type="match status" value="1"/>
</dbReference>
<protein>
    <recommendedName>
        <fullName evidence="2">ADP-ribosyl cyclase/cyclic ADP-ribose hydrolase</fullName>
        <ecNumber evidence="2">3.2.2.6</ecNumber>
    </recommendedName>
</protein>
<organism evidence="7 8">
    <name type="scientific">Mugilogobius chulae</name>
    <name type="common">yellowstripe goby</name>
    <dbReference type="NCBI Taxonomy" id="88201"/>
    <lineage>
        <taxon>Eukaryota</taxon>
        <taxon>Metazoa</taxon>
        <taxon>Chordata</taxon>
        <taxon>Craniata</taxon>
        <taxon>Vertebrata</taxon>
        <taxon>Euteleostomi</taxon>
        <taxon>Actinopterygii</taxon>
        <taxon>Neopterygii</taxon>
        <taxon>Teleostei</taxon>
        <taxon>Neoteleostei</taxon>
        <taxon>Acanthomorphata</taxon>
        <taxon>Gobiaria</taxon>
        <taxon>Gobiiformes</taxon>
        <taxon>Gobioidei</taxon>
        <taxon>Gobiidae</taxon>
        <taxon>Gobionellinae</taxon>
        <taxon>Mugilogobius</taxon>
    </lineage>
</organism>
<keyword evidence="6" id="KW-1015">Disulfide bond</keyword>
<name>A0AAW0N912_9GOBI</name>
<dbReference type="GO" id="GO:0016740">
    <property type="term" value="F:transferase activity"/>
    <property type="evidence" value="ECO:0007669"/>
    <property type="project" value="UniProtKB-KW"/>
</dbReference>
<dbReference type="GO" id="GO:0030890">
    <property type="term" value="P:positive regulation of B cell proliferation"/>
    <property type="evidence" value="ECO:0007669"/>
    <property type="project" value="TreeGrafter"/>
</dbReference>
<dbReference type="PANTHER" id="PTHR10912">
    <property type="entry name" value="ADP-RIBOSYL CYCLASE"/>
    <property type="match status" value="1"/>
</dbReference>
<accession>A0AAW0N912</accession>
<evidence type="ECO:0000313" key="8">
    <source>
        <dbReference type="Proteomes" id="UP001460270"/>
    </source>
</evidence>
<evidence type="ECO:0000313" key="7">
    <source>
        <dbReference type="EMBL" id="KAK7887246.1"/>
    </source>
</evidence>
<reference evidence="8" key="1">
    <citation type="submission" date="2024-04" db="EMBL/GenBank/DDBJ databases">
        <title>Salinicola lusitanus LLJ914,a marine bacterium isolated from the Okinawa Trough.</title>
        <authorList>
            <person name="Li J."/>
        </authorList>
    </citation>
    <scope>NUCLEOTIDE SEQUENCE [LARGE SCALE GENOMIC DNA]</scope>
</reference>
<evidence type="ECO:0000256" key="2">
    <source>
        <dbReference type="ARBA" id="ARBA00011982"/>
    </source>
</evidence>
<keyword evidence="3" id="KW-0808">Transferase</keyword>
<dbReference type="Gene3D" id="3.40.50.720">
    <property type="entry name" value="NAD(P)-binding Rossmann-like Domain"/>
    <property type="match status" value="1"/>
</dbReference>
<dbReference type="EC" id="3.2.2.6" evidence="2"/>
<keyword evidence="5" id="KW-0520">NAD</keyword>
<keyword evidence="8" id="KW-1185">Reference proteome</keyword>
<dbReference type="SUPFAM" id="SSF52309">
    <property type="entry name" value="N-(deoxy)ribosyltransferase-like"/>
    <property type="match status" value="1"/>
</dbReference>
<keyword evidence="4" id="KW-0378">Hydrolase</keyword>
<gene>
    <name evidence="7" type="ORF">WMY93_026867</name>
</gene>
<dbReference type="GO" id="GO:0016849">
    <property type="term" value="F:phosphorus-oxygen lyase activity"/>
    <property type="evidence" value="ECO:0007669"/>
    <property type="project" value="TreeGrafter"/>
</dbReference>
<comment type="caution">
    <text evidence="7">The sequence shown here is derived from an EMBL/GenBank/DDBJ whole genome shotgun (WGS) entry which is preliminary data.</text>
</comment>
<dbReference type="GO" id="GO:0005886">
    <property type="term" value="C:plasma membrane"/>
    <property type="evidence" value="ECO:0007669"/>
    <property type="project" value="TreeGrafter"/>
</dbReference>
<evidence type="ECO:0000256" key="4">
    <source>
        <dbReference type="ARBA" id="ARBA00022801"/>
    </source>
</evidence>
<dbReference type="EMBL" id="JBBPFD010000019">
    <property type="protein sequence ID" value="KAK7887246.1"/>
    <property type="molecule type" value="Genomic_DNA"/>
</dbReference>
<dbReference type="AlphaFoldDB" id="A0AAW0N912"/>